<protein>
    <recommendedName>
        <fullName evidence="5">KinB-signaling pathway activation protein</fullName>
    </recommendedName>
</protein>
<keyword evidence="2" id="KW-0472">Membrane</keyword>
<keyword evidence="2" id="KW-1133">Transmembrane helix</keyword>
<feature type="transmembrane region" description="Helical" evidence="2">
    <location>
        <begin position="171"/>
        <end position="188"/>
    </location>
</feature>
<proteinExistence type="predicted"/>
<feature type="compositionally biased region" description="Basic and acidic residues" evidence="1">
    <location>
        <begin position="201"/>
        <end position="242"/>
    </location>
</feature>
<dbReference type="HOGENOM" id="CLU_094167_0_0_9"/>
<gene>
    <name evidence="3" type="ORF">BN1048_01301</name>
</gene>
<name>A0A078M4K8_9STAP</name>
<dbReference type="RefSeq" id="WP_035809570.1">
    <property type="nucleotide sequence ID" value="NZ_CCSE01000001.1"/>
</dbReference>
<sequence length="258" mass="30132">MTSKYLVKFYFVTLLIGAAITTAISLVTEYNTVTKYLFQGEFGDFFAGLIFLIGYGLLIATVSQVVFYIYLFIHPLGMGIFRKAWPYVQLLLIMYAVFDLFYLRFRQVGIDHGSTWSFIWIPIIVVIAGIGFAYYKNMITETNVFISSLFFMIFMTSLTLLPFISVEDTNWIYRSVFTVILTNAYQLIRLPKYIEDSEQEKRERGRVTKSDINEQKREELKKEAEAKRVKEESQIKAREKMGYKNKTRQAAKQDNNKK</sequence>
<reference evidence="3 4" key="1">
    <citation type="submission" date="2014-07" db="EMBL/GenBank/DDBJ databases">
        <authorList>
            <person name="Urmite Genomes Urmite Genomes"/>
        </authorList>
    </citation>
    <scope>NUCLEOTIDE SEQUENCE [LARGE SCALE GENOMIC DNA]</scope>
    <source>
        <strain evidence="3 4">13MG44_air</strain>
    </source>
</reference>
<dbReference type="eggNOG" id="COG2194">
    <property type="taxonomic scope" value="Bacteria"/>
</dbReference>
<accession>A0A078M4K8</accession>
<feature type="transmembrane region" description="Helical" evidence="2">
    <location>
        <begin position="144"/>
        <end position="165"/>
    </location>
</feature>
<keyword evidence="4" id="KW-1185">Reference proteome</keyword>
<evidence type="ECO:0000313" key="4">
    <source>
        <dbReference type="Proteomes" id="UP000044136"/>
    </source>
</evidence>
<feature type="transmembrane region" description="Helical" evidence="2">
    <location>
        <begin position="7"/>
        <end position="26"/>
    </location>
</feature>
<evidence type="ECO:0000256" key="2">
    <source>
        <dbReference type="SAM" id="Phobius"/>
    </source>
</evidence>
<dbReference type="AlphaFoldDB" id="A0A078M4K8"/>
<evidence type="ECO:0008006" key="5">
    <source>
        <dbReference type="Google" id="ProtNLM"/>
    </source>
</evidence>
<dbReference type="SMART" id="SM01251">
    <property type="entry name" value="KbaA"/>
    <property type="match status" value="1"/>
</dbReference>
<evidence type="ECO:0000256" key="1">
    <source>
        <dbReference type="SAM" id="MobiDB-lite"/>
    </source>
</evidence>
<dbReference type="Proteomes" id="UP000044136">
    <property type="component" value="Unassembled WGS sequence"/>
</dbReference>
<organism evidence="3 4">
    <name type="scientific">Jeotgalicoccus saudimassiliensis</name>
    <dbReference type="NCBI Taxonomy" id="1461582"/>
    <lineage>
        <taxon>Bacteria</taxon>
        <taxon>Bacillati</taxon>
        <taxon>Bacillota</taxon>
        <taxon>Bacilli</taxon>
        <taxon>Bacillales</taxon>
        <taxon>Staphylococcaceae</taxon>
        <taxon>Jeotgalicoccus</taxon>
    </lineage>
</organism>
<dbReference type="GO" id="GO:0045881">
    <property type="term" value="P:positive regulation of sporulation resulting in formation of a cellular spore"/>
    <property type="evidence" value="ECO:0007669"/>
    <property type="project" value="InterPro"/>
</dbReference>
<dbReference type="InterPro" id="IPR024164">
    <property type="entry name" value="KinB-signalling_activ"/>
</dbReference>
<dbReference type="EMBL" id="CCSE01000001">
    <property type="protein sequence ID" value="CEA01230.1"/>
    <property type="molecule type" value="Genomic_DNA"/>
</dbReference>
<dbReference type="Pfam" id="PF14089">
    <property type="entry name" value="KbaA"/>
    <property type="match status" value="1"/>
</dbReference>
<feature type="transmembrane region" description="Helical" evidence="2">
    <location>
        <begin position="46"/>
        <end position="72"/>
    </location>
</feature>
<feature type="transmembrane region" description="Helical" evidence="2">
    <location>
        <begin position="84"/>
        <end position="103"/>
    </location>
</feature>
<feature type="region of interest" description="Disordered" evidence="1">
    <location>
        <begin position="201"/>
        <end position="258"/>
    </location>
</feature>
<dbReference type="STRING" id="1461582.BN1048_01301"/>
<evidence type="ECO:0000313" key="3">
    <source>
        <dbReference type="EMBL" id="CEA01230.1"/>
    </source>
</evidence>
<feature type="transmembrane region" description="Helical" evidence="2">
    <location>
        <begin position="115"/>
        <end position="135"/>
    </location>
</feature>
<dbReference type="OrthoDB" id="2374256at2"/>
<keyword evidence="2" id="KW-0812">Transmembrane</keyword>